<evidence type="ECO:0000313" key="4">
    <source>
        <dbReference type="Proteomes" id="UP000244240"/>
    </source>
</evidence>
<dbReference type="InterPro" id="IPR002104">
    <property type="entry name" value="Integrase_catalytic"/>
</dbReference>
<dbReference type="PROSITE" id="PS51898">
    <property type="entry name" value="TYR_RECOMBINASE"/>
    <property type="match status" value="1"/>
</dbReference>
<dbReference type="GO" id="GO:0015074">
    <property type="term" value="P:DNA integration"/>
    <property type="evidence" value="ECO:0007669"/>
    <property type="project" value="InterPro"/>
</dbReference>
<evidence type="ECO:0000259" key="2">
    <source>
        <dbReference type="PROSITE" id="PS51898"/>
    </source>
</evidence>
<protein>
    <submittedName>
        <fullName evidence="3">Phage integrase family protein</fullName>
    </submittedName>
</protein>
<dbReference type="InterPro" id="IPR011010">
    <property type="entry name" value="DNA_brk_join_enz"/>
</dbReference>
<organism evidence="3 4">
    <name type="scientific">Melghirimyces profundicolus</name>
    <dbReference type="NCBI Taxonomy" id="1242148"/>
    <lineage>
        <taxon>Bacteria</taxon>
        <taxon>Bacillati</taxon>
        <taxon>Bacillota</taxon>
        <taxon>Bacilli</taxon>
        <taxon>Bacillales</taxon>
        <taxon>Thermoactinomycetaceae</taxon>
        <taxon>Melghirimyces</taxon>
    </lineage>
</organism>
<proteinExistence type="predicted"/>
<comment type="caution">
    <text evidence="3">The sequence shown here is derived from an EMBL/GenBank/DDBJ whole genome shotgun (WGS) entry which is preliminary data.</text>
</comment>
<name>A0A2T6AVK4_9BACL</name>
<dbReference type="InterPro" id="IPR013762">
    <property type="entry name" value="Integrase-like_cat_sf"/>
</dbReference>
<reference evidence="3 4" key="1">
    <citation type="submission" date="2018-04" db="EMBL/GenBank/DDBJ databases">
        <title>Genomic Encyclopedia of Archaeal and Bacterial Type Strains, Phase II (KMG-II): from individual species to whole genera.</title>
        <authorList>
            <person name="Goeker M."/>
        </authorList>
    </citation>
    <scope>NUCLEOTIDE SEQUENCE [LARGE SCALE GENOMIC DNA]</scope>
    <source>
        <strain evidence="3 4">DSM 45787</strain>
    </source>
</reference>
<gene>
    <name evidence="3" type="ORF">C8P63_14913</name>
</gene>
<keyword evidence="4" id="KW-1185">Reference proteome</keyword>
<evidence type="ECO:0000256" key="1">
    <source>
        <dbReference type="ARBA" id="ARBA00023172"/>
    </source>
</evidence>
<feature type="domain" description="Tyr recombinase" evidence="2">
    <location>
        <begin position="1"/>
        <end position="151"/>
    </location>
</feature>
<dbReference type="Gene3D" id="1.10.443.10">
    <property type="entry name" value="Intergrase catalytic core"/>
    <property type="match status" value="1"/>
</dbReference>
<evidence type="ECO:0000313" key="3">
    <source>
        <dbReference type="EMBL" id="PTX47848.1"/>
    </source>
</evidence>
<dbReference type="EMBL" id="QBKR01000049">
    <property type="protein sequence ID" value="PTX47848.1"/>
    <property type="molecule type" value="Genomic_DNA"/>
</dbReference>
<dbReference type="GO" id="GO:0003677">
    <property type="term" value="F:DNA binding"/>
    <property type="evidence" value="ECO:0007669"/>
    <property type="project" value="InterPro"/>
</dbReference>
<keyword evidence="1" id="KW-0233">DNA recombination</keyword>
<dbReference type="AlphaFoldDB" id="A0A2T6AVK4"/>
<dbReference type="SUPFAM" id="SSF56349">
    <property type="entry name" value="DNA breaking-rejoining enzymes"/>
    <property type="match status" value="1"/>
</dbReference>
<accession>A0A2T6AVK4</accession>
<dbReference type="Proteomes" id="UP000244240">
    <property type="component" value="Unassembled WGS sequence"/>
</dbReference>
<sequence>MAKNGPKKNLDNYGKGAVLAPFCSLHKRYSRNLVILLRGLTGPFKAVISLLETAGITSGPVFRPTHTGKPGEKALSTRSIANVVKRYAEKIGLDPARFSGHSLRAGGMTTAYLAGKSEADIMRQSGHKSVAVARGYFRYQDTADTNATVGLF</sequence>
<dbReference type="GO" id="GO:0006310">
    <property type="term" value="P:DNA recombination"/>
    <property type="evidence" value="ECO:0007669"/>
    <property type="project" value="UniProtKB-KW"/>
</dbReference>